<comment type="caution">
    <text evidence="9">The sequence shown here is derived from an EMBL/GenBank/DDBJ whole genome shotgun (WGS) entry which is preliminary data.</text>
</comment>
<evidence type="ECO:0000313" key="9">
    <source>
        <dbReference type="EMBL" id="TKC09270.1"/>
    </source>
</evidence>
<dbReference type="SUPFAM" id="SSF56059">
    <property type="entry name" value="Glutathione synthetase ATP-binding domain-like"/>
    <property type="match status" value="1"/>
</dbReference>
<dbReference type="InterPro" id="IPR011761">
    <property type="entry name" value="ATP-grasp"/>
</dbReference>
<comment type="catalytic activity">
    <reaction evidence="6 7">
        <text>5-amino-1-(5-phospho-beta-D-ribosyl)imidazole + hydrogencarbonate + ATP = 5-carboxyamino-1-(5-phospho-D-ribosyl)imidazole + ADP + phosphate + 2 H(+)</text>
        <dbReference type="Rhea" id="RHEA:19317"/>
        <dbReference type="ChEBI" id="CHEBI:15378"/>
        <dbReference type="ChEBI" id="CHEBI:17544"/>
        <dbReference type="ChEBI" id="CHEBI:30616"/>
        <dbReference type="ChEBI" id="CHEBI:43474"/>
        <dbReference type="ChEBI" id="CHEBI:58730"/>
        <dbReference type="ChEBI" id="CHEBI:137981"/>
        <dbReference type="ChEBI" id="CHEBI:456216"/>
        <dbReference type="EC" id="6.3.4.18"/>
    </reaction>
</comment>
<organism evidence="9 10">
    <name type="scientific">Pedobacter frigoris</name>
    <dbReference type="NCBI Taxonomy" id="2571272"/>
    <lineage>
        <taxon>Bacteria</taxon>
        <taxon>Pseudomonadati</taxon>
        <taxon>Bacteroidota</taxon>
        <taxon>Sphingobacteriia</taxon>
        <taxon>Sphingobacteriales</taxon>
        <taxon>Sphingobacteriaceae</taxon>
        <taxon>Pedobacter</taxon>
    </lineage>
</organism>
<dbReference type="NCBIfam" id="NF004679">
    <property type="entry name" value="PRK06019.1-5"/>
    <property type="match status" value="1"/>
</dbReference>
<keyword evidence="5" id="KW-0456">Lyase</keyword>
<feature type="domain" description="ATP-grasp" evidence="8">
    <location>
        <begin position="111"/>
        <end position="293"/>
    </location>
</feature>
<evidence type="ECO:0000259" key="8">
    <source>
        <dbReference type="PROSITE" id="PS50975"/>
    </source>
</evidence>
<dbReference type="PANTHER" id="PTHR11609:SF5">
    <property type="entry name" value="PHOSPHORIBOSYLAMINOIMIDAZOLE CARBOXYLASE"/>
    <property type="match status" value="1"/>
</dbReference>
<dbReference type="InterPro" id="IPR040686">
    <property type="entry name" value="PurK_C"/>
</dbReference>
<evidence type="ECO:0000256" key="1">
    <source>
        <dbReference type="ARBA" id="ARBA00022741"/>
    </source>
</evidence>
<dbReference type="GO" id="GO:0005524">
    <property type="term" value="F:ATP binding"/>
    <property type="evidence" value="ECO:0007669"/>
    <property type="project" value="UniProtKB-UniRule"/>
</dbReference>
<dbReference type="NCBIfam" id="TIGR01161">
    <property type="entry name" value="purK"/>
    <property type="match status" value="1"/>
</dbReference>
<protein>
    <recommendedName>
        <fullName evidence="6 7">N5-carboxyaminoimidazole ribonucleotide synthase</fullName>
        <shortName evidence="6 7">N5-CAIR synthase</shortName>
        <ecNumber evidence="6 7">6.3.4.18</ecNumber>
    </recommendedName>
    <alternativeName>
        <fullName evidence="6 7">5-(carboxyamino)imidazole ribonucleotide synthetase</fullName>
    </alternativeName>
</protein>
<dbReference type="OrthoDB" id="9804625at2"/>
<comment type="subunit">
    <text evidence="6 7">Homodimer.</text>
</comment>
<dbReference type="SUPFAM" id="SSF52440">
    <property type="entry name" value="PreATP-grasp domain"/>
    <property type="match status" value="1"/>
</dbReference>
<evidence type="ECO:0000256" key="6">
    <source>
        <dbReference type="HAMAP-Rule" id="MF_01928"/>
    </source>
</evidence>
<keyword evidence="10" id="KW-1185">Reference proteome</keyword>
<gene>
    <name evidence="6 7" type="primary">purK</name>
    <name evidence="9" type="ORF">FA047_04040</name>
</gene>
<evidence type="ECO:0000256" key="7">
    <source>
        <dbReference type="RuleBase" id="RU361200"/>
    </source>
</evidence>
<evidence type="ECO:0000256" key="4">
    <source>
        <dbReference type="ARBA" id="ARBA00022840"/>
    </source>
</evidence>
<dbReference type="InterPro" id="IPR005875">
    <property type="entry name" value="PurK"/>
</dbReference>
<accession>A0A4U1CQU2</accession>
<dbReference type="Proteomes" id="UP000307244">
    <property type="component" value="Unassembled WGS sequence"/>
</dbReference>
<dbReference type="Gene3D" id="3.40.50.20">
    <property type="match status" value="1"/>
</dbReference>
<dbReference type="InterPro" id="IPR054350">
    <property type="entry name" value="PurT/PurK_preATP-grasp"/>
</dbReference>
<dbReference type="InterPro" id="IPR003135">
    <property type="entry name" value="ATP-grasp_carboxylate-amine"/>
</dbReference>
<dbReference type="Gene3D" id="3.30.1490.20">
    <property type="entry name" value="ATP-grasp fold, A domain"/>
    <property type="match status" value="1"/>
</dbReference>
<dbReference type="RefSeq" id="WP_136834682.1">
    <property type="nucleotide sequence ID" value="NZ_SWBQ01000001.1"/>
</dbReference>
<dbReference type="GO" id="GO:0046872">
    <property type="term" value="F:metal ion binding"/>
    <property type="evidence" value="ECO:0007669"/>
    <property type="project" value="InterPro"/>
</dbReference>
<comment type="pathway">
    <text evidence="6 7">Purine metabolism; IMP biosynthesis via de novo pathway; 5-amino-1-(5-phospho-D-ribosyl)imidazole-4-carboxylate from 5-amino-1-(5-phospho-D-ribosyl)imidazole (N5-CAIR route): step 1/2.</text>
</comment>
<dbReference type="EMBL" id="SWBQ01000001">
    <property type="protein sequence ID" value="TKC09270.1"/>
    <property type="molecule type" value="Genomic_DNA"/>
</dbReference>
<keyword evidence="2 6" id="KW-0658">Purine biosynthesis</keyword>
<dbReference type="SUPFAM" id="SSF51246">
    <property type="entry name" value="Rudiment single hybrid motif"/>
    <property type="match status" value="1"/>
</dbReference>
<comment type="caution">
    <text evidence="6">Lacks conserved residue(s) required for the propagation of feature annotation.</text>
</comment>
<comment type="similarity">
    <text evidence="6 7">Belongs to the PurK/PurT family.</text>
</comment>
<dbReference type="InterPro" id="IPR016185">
    <property type="entry name" value="PreATP-grasp_dom_sf"/>
</dbReference>
<dbReference type="Gene3D" id="3.30.470.20">
    <property type="entry name" value="ATP-grasp fold, B domain"/>
    <property type="match status" value="1"/>
</dbReference>
<dbReference type="InterPro" id="IPR013815">
    <property type="entry name" value="ATP_grasp_subdomain_1"/>
</dbReference>
<sequence>MAKQISDLKLGILGGGQLGRMLIQEAINYNLTTLILDPDTDAPCKHIANYFECGSITDFDTVYNFGKKADIITIEIEKVNIDALEQLEKEGKHVYPQARVIRLIQDKGVQKQFFKENDIPTAPFQLVNTKEDILNSDFAFPYILKQRRDGYDGKGVMKINNVAEVDNAFDAPCLIEQLVDFEKEIAVIVARNPNGDVKTFPMVEMEFNAEANLVEFLISPSTYPESVQHRAETIAKKIAAALNITGLLAVEMFITKDGEILVNELAPRPHNSGHHTIEGNYVSQFEQHLRSIFNLPLGDTRAVSNAVMINLLGEKNHNGVAKYSGLEKIMAIDGVYVHLYGKKYTKPFRKMGHITVVDQNRDAAIEKANYIKNTLKVIS</sequence>
<dbReference type="HAMAP" id="MF_01928">
    <property type="entry name" value="PurK"/>
    <property type="match status" value="1"/>
</dbReference>
<dbReference type="GO" id="GO:0005829">
    <property type="term" value="C:cytosol"/>
    <property type="evidence" value="ECO:0007669"/>
    <property type="project" value="TreeGrafter"/>
</dbReference>
<keyword evidence="6 7" id="KW-0436">Ligase</keyword>
<dbReference type="UniPathway" id="UPA00074">
    <property type="reaction ID" value="UER00942"/>
</dbReference>
<dbReference type="AlphaFoldDB" id="A0A4U1CQU2"/>
<dbReference type="PANTHER" id="PTHR11609">
    <property type="entry name" value="PURINE BIOSYNTHESIS PROTEIN 6/7, PUR6/7"/>
    <property type="match status" value="1"/>
</dbReference>
<dbReference type="Pfam" id="PF17769">
    <property type="entry name" value="PurK_C"/>
    <property type="match status" value="1"/>
</dbReference>
<evidence type="ECO:0000256" key="5">
    <source>
        <dbReference type="ARBA" id="ARBA00023239"/>
    </source>
</evidence>
<reference evidence="9 10" key="1">
    <citation type="submission" date="2019-04" db="EMBL/GenBank/DDBJ databases">
        <title>Pedobacter sp. RP-3-15 sp. nov., isolated from Arctic soil.</title>
        <authorList>
            <person name="Dahal R.H."/>
            <person name="Kim D.-U."/>
        </authorList>
    </citation>
    <scope>NUCLEOTIDE SEQUENCE [LARGE SCALE GENOMIC DNA]</scope>
    <source>
        <strain evidence="9 10">RP-3-15</strain>
    </source>
</reference>
<feature type="binding site" evidence="6">
    <location>
        <position position="145"/>
    </location>
    <ligand>
        <name>ATP</name>
        <dbReference type="ChEBI" id="CHEBI:30616"/>
    </ligand>
</feature>
<feature type="binding site" evidence="6">
    <location>
        <position position="107"/>
    </location>
    <ligand>
        <name>ATP</name>
        <dbReference type="ChEBI" id="CHEBI:30616"/>
    </ligand>
</feature>
<comment type="function">
    <text evidence="7">Catalyzes the ATP-dependent conversion of 5-aminoimidazole ribonucleotide (AIR) and HCO(3)- to N5-carboxyaminoimidazole ribonucleotide (N5-CAIR).</text>
</comment>
<feature type="binding site" evidence="6">
    <location>
        <position position="184"/>
    </location>
    <ligand>
        <name>ATP</name>
        <dbReference type="ChEBI" id="CHEBI:30616"/>
    </ligand>
</feature>
<evidence type="ECO:0000256" key="3">
    <source>
        <dbReference type="ARBA" id="ARBA00022793"/>
    </source>
</evidence>
<comment type="function">
    <text evidence="6">Catalyzes the ATP-dependent conversion of 5-aminoimidazole ribonucleotide (AIR) and HCO(3)(-) to N5-carboxyaminoimidazole ribonucleotide (N5-CAIR).</text>
</comment>
<dbReference type="FunFam" id="3.30.470.20:FF:000037">
    <property type="entry name" value="Phosphoribosylaminoimidazole carboxylase, chloroplastic"/>
    <property type="match status" value="1"/>
</dbReference>
<feature type="binding site" evidence="6">
    <location>
        <begin position="176"/>
        <end position="179"/>
    </location>
    <ligand>
        <name>ATP</name>
        <dbReference type="ChEBI" id="CHEBI:30616"/>
    </ligand>
</feature>
<dbReference type="PROSITE" id="PS50975">
    <property type="entry name" value="ATP_GRASP"/>
    <property type="match status" value="1"/>
</dbReference>
<dbReference type="Pfam" id="PF02222">
    <property type="entry name" value="ATP-grasp"/>
    <property type="match status" value="1"/>
</dbReference>
<dbReference type="GO" id="GO:0006189">
    <property type="term" value="P:'de novo' IMP biosynthetic process"/>
    <property type="evidence" value="ECO:0007669"/>
    <property type="project" value="UniProtKB-UniRule"/>
</dbReference>
<dbReference type="EC" id="6.3.4.18" evidence="6 7"/>
<proteinExistence type="inferred from homology"/>
<dbReference type="InterPro" id="IPR011054">
    <property type="entry name" value="Rudment_hybrid_motif"/>
</dbReference>
<feature type="binding site" evidence="6">
    <location>
        <begin position="263"/>
        <end position="264"/>
    </location>
    <ligand>
        <name>ATP</name>
        <dbReference type="ChEBI" id="CHEBI:30616"/>
    </ligand>
</feature>
<keyword evidence="3" id="KW-0210">Decarboxylase</keyword>
<keyword evidence="4 6" id="KW-0067">ATP-binding</keyword>
<evidence type="ECO:0000313" key="10">
    <source>
        <dbReference type="Proteomes" id="UP000307244"/>
    </source>
</evidence>
<dbReference type="GO" id="GO:0034028">
    <property type="term" value="F:5-(carboxyamino)imidazole ribonucleotide synthase activity"/>
    <property type="evidence" value="ECO:0007669"/>
    <property type="project" value="UniProtKB-UniRule"/>
</dbReference>
<dbReference type="Pfam" id="PF22660">
    <property type="entry name" value="RS_preATP-grasp-like"/>
    <property type="match status" value="1"/>
</dbReference>
<keyword evidence="1 6" id="KW-0547">Nucleotide-binding</keyword>
<name>A0A4U1CQU2_9SPHI</name>
<dbReference type="GO" id="GO:0004638">
    <property type="term" value="F:phosphoribosylaminoimidazole carboxylase activity"/>
    <property type="evidence" value="ECO:0007669"/>
    <property type="project" value="InterPro"/>
</dbReference>
<evidence type="ECO:0000256" key="2">
    <source>
        <dbReference type="ARBA" id="ARBA00022755"/>
    </source>
</evidence>